<evidence type="ECO:0000313" key="3">
    <source>
        <dbReference type="Proteomes" id="UP001295794"/>
    </source>
</evidence>
<dbReference type="AlphaFoldDB" id="A0AAD2K792"/>
<comment type="caution">
    <text evidence="2">The sequence shown here is derived from an EMBL/GenBank/DDBJ whole genome shotgun (WGS) entry which is preliminary data.</text>
</comment>
<organism evidence="2 3">
    <name type="scientific">Mycena citricolor</name>
    <dbReference type="NCBI Taxonomy" id="2018698"/>
    <lineage>
        <taxon>Eukaryota</taxon>
        <taxon>Fungi</taxon>
        <taxon>Dikarya</taxon>
        <taxon>Basidiomycota</taxon>
        <taxon>Agaricomycotina</taxon>
        <taxon>Agaricomycetes</taxon>
        <taxon>Agaricomycetidae</taxon>
        <taxon>Agaricales</taxon>
        <taxon>Marasmiineae</taxon>
        <taxon>Mycenaceae</taxon>
        <taxon>Mycena</taxon>
    </lineage>
</organism>
<evidence type="ECO:0000313" key="2">
    <source>
        <dbReference type="EMBL" id="CAK5283044.1"/>
    </source>
</evidence>
<reference evidence="2" key="1">
    <citation type="submission" date="2023-11" db="EMBL/GenBank/DDBJ databases">
        <authorList>
            <person name="De Vega J J."/>
            <person name="De Vega J J."/>
        </authorList>
    </citation>
    <scope>NUCLEOTIDE SEQUENCE</scope>
</reference>
<dbReference type="Proteomes" id="UP001295794">
    <property type="component" value="Unassembled WGS sequence"/>
</dbReference>
<accession>A0AAD2K792</accession>
<dbReference type="EMBL" id="CAVNYO010000405">
    <property type="protein sequence ID" value="CAK5275068.1"/>
    <property type="molecule type" value="Genomic_DNA"/>
</dbReference>
<sequence>MFPHPQVSPVSVTTDTSSNGMAYWYLEPRDLPIGNGIDPNQASNLSSFAIQNGCGFVSSSGNPGTFD</sequence>
<gene>
    <name evidence="1" type="ORF">MYCIT1_LOCUS22607</name>
    <name evidence="2" type="ORF">MYCIT1_LOCUS35272</name>
</gene>
<evidence type="ECO:0000313" key="1">
    <source>
        <dbReference type="EMBL" id="CAK5275068.1"/>
    </source>
</evidence>
<proteinExistence type="predicted"/>
<name>A0AAD2K792_9AGAR</name>
<dbReference type="EMBL" id="CAVNYO010000465">
    <property type="protein sequence ID" value="CAK5283044.1"/>
    <property type="molecule type" value="Genomic_DNA"/>
</dbReference>
<protein>
    <submittedName>
        <fullName evidence="2">Uncharacterized protein</fullName>
    </submittedName>
</protein>
<keyword evidence="3" id="KW-1185">Reference proteome</keyword>